<keyword evidence="1" id="KW-1133">Transmembrane helix</keyword>
<evidence type="ECO:0000256" key="1">
    <source>
        <dbReference type="SAM" id="Phobius"/>
    </source>
</evidence>
<feature type="transmembrane region" description="Helical" evidence="1">
    <location>
        <begin position="84"/>
        <end position="102"/>
    </location>
</feature>
<evidence type="ECO:0000313" key="3">
    <source>
        <dbReference type="Proteomes" id="UP001597203"/>
    </source>
</evidence>
<evidence type="ECO:0000313" key="2">
    <source>
        <dbReference type="EMBL" id="MFD1107085.1"/>
    </source>
</evidence>
<proteinExistence type="predicted"/>
<feature type="transmembrane region" description="Helical" evidence="1">
    <location>
        <begin position="147"/>
        <end position="163"/>
    </location>
</feature>
<accession>A0ABW3P5T2</accession>
<sequence>MAIARTSRRHILALVGPVASAGLQLLLSILLLHIMDARDFGRLSFLLVLTQLSWGVWSALFCAPLSSLFKQGSLETRRLAQQRLFSANLIGAATATIVFVILALALGFAMLTAVLFAGYAAVALLRWYGRAQAYVEGRQLAVTRSDIGYALIVLLSPIAVRLYPQQPMLMVSATLLAAVLFAMAALSPRSLILQMRGFSLCAARGYGSIWHSHGQWALLGVVSTEATANAHAYLITLLRGPTAFAPIAASMILIRPLTIGTNALSEFERPRLAGIIADQDIGRTQRSVLFFRLLLGAVWLGTLLLAAAVMLLKPRLLFPAHYALEELALAGALWMIVGVARMVRTPDSILLQAAGSFRPLAMASVTSAVVSLISVSLLIVMAGPLWSILGIVAGEAVFAGMTWIQGRRWLHGWSRTVPLPSEREVAA</sequence>
<dbReference type="EMBL" id="JBHTLS010000134">
    <property type="protein sequence ID" value="MFD1107085.1"/>
    <property type="molecule type" value="Genomic_DNA"/>
</dbReference>
<name>A0ABW3P5T2_9SPHN</name>
<feature type="transmembrane region" description="Helical" evidence="1">
    <location>
        <begin position="40"/>
        <end position="63"/>
    </location>
</feature>
<keyword evidence="1" id="KW-0472">Membrane</keyword>
<gene>
    <name evidence="2" type="ORF">ACFQ24_19650</name>
</gene>
<dbReference type="RefSeq" id="WP_380914318.1">
    <property type="nucleotide sequence ID" value="NZ_JBHTLS010000134.1"/>
</dbReference>
<protein>
    <recommendedName>
        <fullName evidence="4">Lipopolysaccharide biosynthesis protein</fullName>
    </recommendedName>
</protein>
<feature type="transmembrane region" description="Helical" evidence="1">
    <location>
        <begin position="385"/>
        <end position="404"/>
    </location>
</feature>
<feature type="transmembrane region" description="Helical" evidence="1">
    <location>
        <begin position="318"/>
        <end position="340"/>
    </location>
</feature>
<feature type="transmembrane region" description="Helical" evidence="1">
    <location>
        <begin position="12"/>
        <end position="34"/>
    </location>
</feature>
<dbReference type="Proteomes" id="UP001597203">
    <property type="component" value="Unassembled WGS sequence"/>
</dbReference>
<keyword evidence="1" id="KW-0812">Transmembrane</keyword>
<evidence type="ECO:0008006" key="4">
    <source>
        <dbReference type="Google" id="ProtNLM"/>
    </source>
</evidence>
<comment type="caution">
    <text evidence="2">The sequence shown here is derived from an EMBL/GenBank/DDBJ whole genome shotgun (WGS) entry which is preliminary data.</text>
</comment>
<feature type="transmembrane region" description="Helical" evidence="1">
    <location>
        <begin position="169"/>
        <end position="186"/>
    </location>
</feature>
<feature type="transmembrane region" description="Helical" evidence="1">
    <location>
        <begin position="108"/>
        <end position="127"/>
    </location>
</feature>
<organism evidence="2 3">
    <name type="scientific">Sphingobium olei</name>
    <dbReference type="NCBI Taxonomy" id="420955"/>
    <lineage>
        <taxon>Bacteria</taxon>
        <taxon>Pseudomonadati</taxon>
        <taxon>Pseudomonadota</taxon>
        <taxon>Alphaproteobacteria</taxon>
        <taxon>Sphingomonadales</taxon>
        <taxon>Sphingomonadaceae</taxon>
        <taxon>Sphingobium</taxon>
    </lineage>
</organism>
<feature type="transmembrane region" description="Helical" evidence="1">
    <location>
        <begin position="360"/>
        <end position="379"/>
    </location>
</feature>
<reference evidence="3" key="1">
    <citation type="journal article" date="2019" name="Int. J. Syst. Evol. Microbiol.">
        <title>The Global Catalogue of Microorganisms (GCM) 10K type strain sequencing project: providing services to taxonomists for standard genome sequencing and annotation.</title>
        <authorList>
            <consortium name="The Broad Institute Genomics Platform"/>
            <consortium name="The Broad Institute Genome Sequencing Center for Infectious Disease"/>
            <person name="Wu L."/>
            <person name="Ma J."/>
        </authorList>
    </citation>
    <scope>NUCLEOTIDE SEQUENCE [LARGE SCALE GENOMIC DNA]</scope>
    <source>
        <strain evidence="3">CCUG 54329</strain>
    </source>
</reference>
<keyword evidence="3" id="KW-1185">Reference proteome</keyword>
<feature type="transmembrane region" description="Helical" evidence="1">
    <location>
        <begin position="289"/>
        <end position="312"/>
    </location>
</feature>